<feature type="region of interest" description="Disordered" evidence="1">
    <location>
        <begin position="31"/>
        <end position="104"/>
    </location>
</feature>
<reference evidence="2" key="2">
    <citation type="journal article" date="2023" name="IMA Fungus">
        <title>Comparative genomic study of the Penicillium genus elucidates a diverse pangenome and 15 lateral gene transfer events.</title>
        <authorList>
            <person name="Petersen C."/>
            <person name="Sorensen T."/>
            <person name="Nielsen M.R."/>
            <person name="Sondergaard T.E."/>
            <person name="Sorensen J.L."/>
            <person name="Fitzpatrick D.A."/>
            <person name="Frisvad J.C."/>
            <person name="Nielsen K.L."/>
        </authorList>
    </citation>
    <scope>NUCLEOTIDE SEQUENCE</scope>
    <source>
        <strain evidence="2">IBT 22155</strain>
    </source>
</reference>
<proteinExistence type="predicted"/>
<organism evidence="2 3">
    <name type="scientific">Penicillium bovifimosum</name>
    <dbReference type="NCBI Taxonomy" id="126998"/>
    <lineage>
        <taxon>Eukaryota</taxon>
        <taxon>Fungi</taxon>
        <taxon>Dikarya</taxon>
        <taxon>Ascomycota</taxon>
        <taxon>Pezizomycotina</taxon>
        <taxon>Eurotiomycetes</taxon>
        <taxon>Eurotiomycetidae</taxon>
        <taxon>Eurotiales</taxon>
        <taxon>Aspergillaceae</taxon>
        <taxon>Penicillium</taxon>
    </lineage>
</organism>
<feature type="compositionally biased region" description="Low complexity" evidence="1">
    <location>
        <begin position="63"/>
        <end position="91"/>
    </location>
</feature>
<dbReference type="Proteomes" id="UP001149079">
    <property type="component" value="Unassembled WGS sequence"/>
</dbReference>
<comment type="caution">
    <text evidence="2">The sequence shown here is derived from an EMBL/GenBank/DDBJ whole genome shotgun (WGS) entry which is preliminary data.</text>
</comment>
<accession>A0A9W9HGL5</accession>
<dbReference type="GeneID" id="81400008"/>
<evidence type="ECO:0000313" key="3">
    <source>
        <dbReference type="Proteomes" id="UP001149079"/>
    </source>
</evidence>
<sequence>MRGKLYWEKGAGKLGISNSTQDLLHEATFSNNRQQRPAAAGSVDEEPVKTPQFVNPINNLDFTAATNSNSSSPLSSSARSSSSANTVASNSMEQAAENFKTSTTHISPALQQMNLGQQISPALQQMNRGKFCVVI</sequence>
<name>A0A9W9HGL5_9EURO</name>
<dbReference type="RefSeq" id="XP_056526004.1">
    <property type="nucleotide sequence ID" value="XM_056660838.1"/>
</dbReference>
<feature type="compositionally biased region" description="Polar residues" evidence="1">
    <location>
        <begin position="52"/>
        <end position="61"/>
    </location>
</feature>
<evidence type="ECO:0000313" key="2">
    <source>
        <dbReference type="EMBL" id="KAJ5145530.1"/>
    </source>
</evidence>
<gene>
    <name evidence="2" type="ORF">N7515_000094</name>
</gene>
<dbReference type="EMBL" id="JAPQKL010000001">
    <property type="protein sequence ID" value="KAJ5145530.1"/>
    <property type="molecule type" value="Genomic_DNA"/>
</dbReference>
<reference evidence="2" key="1">
    <citation type="submission" date="2022-11" db="EMBL/GenBank/DDBJ databases">
        <authorList>
            <person name="Petersen C."/>
        </authorList>
    </citation>
    <scope>NUCLEOTIDE SEQUENCE</scope>
    <source>
        <strain evidence="2">IBT 22155</strain>
    </source>
</reference>
<dbReference type="AlphaFoldDB" id="A0A9W9HGL5"/>
<keyword evidence="3" id="KW-1185">Reference proteome</keyword>
<evidence type="ECO:0000256" key="1">
    <source>
        <dbReference type="SAM" id="MobiDB-lite"/>
    </source>
</evidence>
<protein>
    <submittedName>
        <fullName evidence="2">Uncharacterized protein</fullName>
    </submittedName>
</protein>